<accession>A0A1X7I3F4</accession>
<dbReference type="Pfam" id="PF02412">
    <property type="entry name" value="TSP_3"/>
    <property type="match status" value="1"/>
</dbReference>
<evidence type="ECO:0000256" key="1">
    <source>
        <dbReference type="ARBA" id="ARBA00022729"/>
    </source>
</evidence>
<dbReference type="InterPro" id="IPR013783">
    <property type="entry name" value="Ig-like_fold"/>
</dbReference>
<evidence type="ECO:0000313" key="5">
    <source>
        <dbReference type="Proteomes" id="UP000193420"/>
    </source>
</evidence>
<dbReference type="InterPro" id="IPR026341">
    <property type="entry name" value="T9SS_type_B"/>
</dbReference>
<dbReference type="PANTHER" id="PTHR24273">
    <property type="entry name" value="FI04643P-RELATED"/>
    <property type="match status" value="1"/>
</dbReference>
<reference evidence="5" key="1">
    <citation type="submission" date="2017-04" db="EMBL/GenBank/DDBJ databases">
        <authorList>
            <person name="Varghese N."/>
            <person name="Submissions S."/>
        </authorList>
    </citation>
    <scope>NUCLEOTIDE SEQUENCE [LARGE SCALE GENOMIC DNA]</scope>
    <source>
        <strain evidence="5">DSM 19835</strain>
    </source>
</reference>
<keyword evidence="5" id="KW-1185">Reference proteome</keyword>
<dbReference type="InterPro" id="IPR036116">
    <property type="entry name" value="FN3_sf"/>
</dbReference>
<dbReference type="NCBIfam" id="TIGR04131">
    <property type="entry name" value="Bac_Flav_CTERM"/>
    <property type="match status" value="1"/>
</dbReference>
<dbReference type="PROSITE" id="PS50853">
    <property type="entry name" value="FN3"/>
    <property type="match status" value="1"/>
</dbReference>
<feature type="chain" id="PRO_5012349485" evidence="2">
    <location>
        <begin position="22"/>
        <end position="908"/>
    </location>
</feature>
<dbReference type="Pfam" id="PF13585">
    <property type="entry name" value="CHU_C"/>
    <property type="match status" value="1"/>
</dbReference>
<organism evidence="4 5">
    <name type="scientific">Arenibacter troitsensis</name>
    <dbReference type="NCBI Taxonomy" id="188872"/>
    <lineage>
        <taxon>Bacteria</taxon>
        <taxon>Pseudomonadati</taxon>
        <taxon>Bacteroidota</taxon>
        <taxon>Flavobacteriia</taxon>
        <taxon>Flavobacteriales</taxon>
        <taxon>Flavobacteriaceae</taxon>
        <taxon>Arenibacter</taxon>
    </lineage>
</organism>
<evidence type="ECO:0000256" key="2">
    <source>
        <dbReference type="SAM" id="SignalP"/>
    </source>
</evidence>
<dbReference type="AlphaFoldDB" id="A0A1X7I3F4"/>
<dbReference type="GO" id="GO:0005509">
    <property type="term" value="F:calcium ion binding"/>
    <property type="evidence" value="ECO:0007669"/>
    <property type="project" value="InterPro"/>
</dbReference>
<dbReference type="InterPro" id="IPR028974">
    <property type="entry name" value="TSP_type-3_rpt"/>
</dbReference>
<dbReference type="STRING" id="188872.SAMN03080602_00391"/>
<evidence type="ECO:0000313" key="4">
    <source>
        <dbReference type="EMBL" id="SMG08927.1"/>
    </source>
</evidence>
<dbReference type="GO" id="GO:0007155">
    <property type="term" value="P:cell adhesion"/>
    <property type="evidence" value="ECO:0007669"/>
    <property type="project" value="InterPro"/>
</dbReference>
<dbReference type="SUPFAM" id="SSF103647">
    <property type="entry name" value="TSP type-3 repeat"/>
    <property type="match status" value="1"/>
</dbReference>
<gene>
    <name evidence="4" type="ORF">SAMN03080602_00391</name>
</gene>
<dbReference type="Gene3D" id="2.60.40.10">
    <property type="entry name" value="Immunoglobulins"/>
    <property type="match status" value="1"/>
</dbReference>
<dbReference type="Gene3D" id="4.10.1080.10">
    <property type="entry name" value="TSP type-3 repeat"/>
    <property type="match status" value="1"/>
</dbReference>
<dbReference type="InterPro" id="IPR003961">
    <property type="entry name" value="FN3_dom"/>
</dbReference>
<name>A0A1X7I3F4_9FLAO</name>
<protein>
    <submittedName>
        <fullName evidence="4">Gliding motility-associated C-terminal domain-containing protein</fullName>
    </submittedName>
</protein>
<dbReference type="RefSeq" id="WP_085495660.1">
    <property type="nucleotide sequence ID" value="NZ_FXAO01000001.1"/>
</dbReference>
<dbReference type="SUPFAM" id="SSF49265">
    <property type="entry name" value="Fibronectin type III"/>
    <property type="match status" value="1"/>
</dbReference>
<dbReference type="InterPro" id="IPR003367">
    <property type="entry name" value="Thrombospondin_3-like_rpt"/>
</dbReference>
<keyword evidence="1 2" id="KW-0732">Signal</keyword>
<dbReference type="EMBL" id="FXAO01000001">
    <property type="protein sequence ID" value="SMG08927.1"/>
    <property type="molecule type" value="Genomic_DNA"/>
</dbReference>
<sequence length="908" mass="94892">MKKIILPLLMVFCLGYQSALSQITCTTEKGYNDFPFTENGLTITASGTGGYQNYASSLEICGVTTKPNSVYIGSSASTFTNTFSSPVNNMVYNMVAGNTGEIVTITTDTGGSLTITHENGDCPEATIINGNVISVDGLQGARLKVHSTNNFSTITFSHNGGGGGLLMTMCFDAVFASLGPTVTTTAINSITSTTAISGGNITDDGGDPVSARGICWNTSGAPTIADSKTSNGTGTGSFSSNLTGLTSGTTYYVRAYATNSIGTGYGDEVSFTTTSNDTPSGSTLANQFECINGSASGLVLTITDNLPGDNTFIVTATSSNTNVVDDTDIVIAGTGNTRSLTITPILDAVGTSTITVSMEDSLGEIGTQTFDVTFNDLIAPTLTTVADIDQNLGASCNFNLPDYTGLTTAEDYCGAVTVTQAPVPGTVISDHGTTQTITLTADDGNGNTNTTTFKVTLADITPPSLTAIEDTFEDLDAYCNFTIPDYTGLTSASDNCGTITVTQSPISGTVLSGHGTVQTITLTADDGNGNTNTTTFEVTLADVTPPSLTAIEDTFEELDAYCNFTVPDYTGLTSVADNCGTITVTQSPISGTVLSAHGTVQTITLTADDGNGNTNTTTFDITLMDVTPPTAIAQNITVQLDANGVAAITPTQINNDSTDNCGIISISLDTTDFTCENIGENTVTLTTIDVNGNESQATALVTVEDNIAPMVIVKDLTINLDETGLISVAAEEFIEESYDNCSISDIDMDRTNFDCANIGQYTVTLTATDSSGNTTIETAQLTLTGTDTDGDLIADSCDTDDDNDGILDSEDYFPINAKPTLIPAQAFTPNGDGINDFWVIPGIENYANALIKVYNRWGHEVFASKGYKNDWNATYRSNSNKLPSGSYMYTIDLSNGTAPIQGWLFINY</sequence>
<feature type="domain" description="Fibronectin type-III" evidence="3">
    <location>
        <begin position="179"/>
        <end position="281"/>
    </location>
</feature>
<dbReference type="Proteomes" id="UP000193420">
    <property type="component" value="Unassembled WGS sequence"/>
</dbReference>
<proteinExistence type="predicted"/>
<evidence type="ECO:0000259" key="3">
    <source>
        <dbReference type="PROSITE" id="PS50853"/>
    </source>
</evidence>
<dbReference type="PANTHER" id="PTHR24273:SF32">
    <property type="entry name" value="HYALIN"/>
    <property type="match status" value="1"/>
</dbReference>
<feature type="signal peptide" evidence="2">
    <location>
        <begin position="1"/>
        <end position="21"/>
    </location>
</feature>
<dbReference type="OrthoDB" id="9805017at2"/>